<keyword evidence="2" id="KW-0238">DNA-binding</keyword>
<dbReference type="InterPro" id="IPR036388">
    <property type="entry name" value="WH-like_DNA-bd_sf"/>
</dbReference>
<protein>
    <submittedName>
        <fullName evidence="5">Transcriptional regulator</fullName>
    </submittedName>
</protein>
<feature type="domain" description="HTH hxlR-type" evidence="4">
    <location>
        <begin position="11"/>
        <end position="108"/>
    </location>
</feature>
<dbReference type="GO" id="GO:0003677">
    <property type="term" value="F:DNA binding"/>
    <property type="evidence" value="ECO:0007669"/>
    <property type="project" value="UniProtKB-KW"/>
</dbReference>
<dbReference type="EMBL" id="NJBA01000009">
    <property type="protein sequence ID" value="OWP48461.1"/>
    <property type="molecule type" value="Genomic_DNA"/>
</dbReference>
<keyword evidence="1" id="KW-0805">Transcription regulation</keyword>
<dbReference type="SUPFAM" id="SSF46785">
    <property type="entry name" value="Winged helix' DNA-binding domain"/>
    <property type="match status" value="1"/>
</dbReference>
<dbReference type="AlphaFoldDB" id="A0A246F5R4"/>
<dbReference type="PANTHER" id="PTHR33204:SF17">
    <property type="entry name" value="TRANSCRIPTIONAL REGULATORY PROTEIN"/>
    <property type="match status" value="1"/>
</dbReference>
<dbReference type="Proteomes" id="UP000198145">
    <property type="component" value="Unassembled WGS sequence"/>
</dbReference>
<sequence>MQRKTLLNSECPVALSLEHVGEWWSLLIMRDALQGLRRFDEFSRSLEIAPNMLTRRLNALVEAGLLEKRAYSVRPLRHEYVPTGRGRDLIGVIFAFIAWGNEHFAQRDDSVRVVEKATGRTVQPMMVDVESGKVVPWEDCEVIAGPGASDEMRERIAGIRARQE</sequence>
<dbReference type="InterPro" id="IPR036390">
    <property type="entry name" value="WH_DNA-bd_sf"/>
</dbReference>
<evidence type="ECO:0000256" key="3">
    <source>
        <dbReference type="ARBA" id="ARBA00023163"/>
    </source>
</evidence>
<comment type="caution">
    <text evidence="5">The sequence shown here is derived from an EMBL/GenBank/DDBJ whole genome shotgun (WGS) entry which is preliminary data.</text>
</comment>
<evidence type="ECO:0000256" key="1">
    <source>
        <dbReference type="ARBA" id="ARBA00023015"/>
    </source>
</evidence>
<name>A0A246F5R4_PSENT</name>
<keyword evidence="3" id="KW-0804">Transcription</keyword>
<evidence type="ECO:0000313" key="5">
    <source>
        <dbReference type="EMBL" id="OWP48461.1"/>
    </source>
</evidence>
<evidence type="ECO:0000313" key="6">
    <source>
        <dbReference type="Proteomes" id="UP000198145"/>
    </source>
</evidence>
<dbReference type="Gene3D" id="1.10.10.10">
    <property type="entry name" value="Winged helix-like DNA-binding domain superfamily/Winged helix DNA-binding domain"/>
    <property type="match status" value="1"/>
</dbReference>
<gene>
    <name evidence="5" type="ORF">CEG18_24020</name>
</gene>
<proteinExistence type="predicted"/>
<accession>A0A246F5R4</accession>
<dbReference type="PROSITE" id="PS51118">
    <property type="entry name" value="HTH_HXLR"/>
    <property type="match status" value="1"/>
</dbReference>
<dbReference type="PANTHER" id="PTHR33204">
    <property type="entry name" value="TRANSCRIPTIONAL REGULATOR, MARR FAMILY"/>
    <property type="match status" value="1"/>
</dbReference>
<dbReference type="InterPro" id="IPR002577">
    <property type="entry name" value="HTH_HxlR"/>
</dbReference>
<organism evidence="5 6">
    <name type="scientific">Pseudomonas nitroreducens</name>
    <dbReference type="NCBI Taxonomy" id="46680"/>
    <lineage>
        <taxon>Bacteria</taxon>
        <taxon>Pseudomonadati</taxon>
        <taxon>Pseudomonadota</taxon>
        <taxon>Gammaproteobacteria</taxon>
        <taxon>Pseudomonadales</taxon>
        <taxon>Pseudomonadaceae</taxon>
        <taxon>Pseudomonas</taxon>
    </lineage>
</organism>
<dbReference type="Pfam" id="PF01638">
    <property type="entry name" value="HxlR"/>
    <property type="match status" value="1"/>
</dbReference>
<reference evidence="5 6" key="1">
    <citation type="submission" date="2017-06" db="EMBL/GenBank/DDBJ databases">
        <title>Draft genome of Pseudomonas nitroreducens DF05.</title>
        <authorList>
            <person name="Iyer R."/>
        </authorList>
    </citation>
    <scope>NUCLEOTIDE SEQUENCE [LARGE SCALE GENOMIC DNA]</scope>
    <source>
        <strain evidence="5 6">DF05</strain>
    </source>
</reference>
<evidence type="ECO:0000256" key="2">
    <source>
        <dbReference type="ARBA" id="ARBA00023125"/>
    </source>
</evidence>
<dbReference type="RefSeq" id="WP_088421033.1">
    <property type="nucleotide sequence ID" value="NZ_NJBA01000009.1"/>
</dbReference>
<evidence type="ECO:0000259" key="4">
    <source>
        <dbReference type="PROSITE" id="PS51118"/>
    </source>
</evidence>
<dbReference type="eggNOG" id="COG1733">
    <property type="taxonomic scope" value="Bacteria"/>
</dbReference>